<dbReference type="Proteomes" id="UP001196413">
    <property type="component" value="Unassembled WGS sequence"/>
</dbReference>
<accession>A0AAD5MYM3</accession>
<evidence type="ECO:0000313" key="1">
    <source>
        <dbReference type="EMBL" id="KAJ1365318.1"/>
    </source>
</evidence>
<protein>
    <submittedName>
        <fullName evidence="1">Uncharacterized protein</fullName>
    </submittedName>
</protein>
<dbReference type="EMBL" id="JAHQIW010005234">
    <property type="protein sequence ID" value="KAJ1365318.1"/>
    <property type="molecule type" value="Genomic_DNA"/>
</dbReference>
<proteinExistence type="predicted"/>
<comment type="caution">
    <text evidence="1">The sequence shown here is derived from an EMBL/GenBank/DDBJ whole genome shotgun (WGS) entry which is preliminary data.</text>
</comment>
<gene>
    <name evidence="1" type="ORF">KIN20_025582</name>
</gene>
<keyword evidence="2" id="KW-1185">Reference proteome</keyword>
<reference evidence="1" key="1">
    <citation type="submission" date="2021-06" db="EMBL/GenBank/DDBJ databases">
        <title>Parelaphostrongylus tenuis whole genome reference sequence.</title>
        <authorList>
            <person name="Garwood T.J."/>
            <person name="Larsen P.A."/>
            <person name="Fountain-Jones N.M."/>
            <person name="Garbe J.R."/>
            <person name="Macchietto M.G."/>
            <person name="Kania S.A."/>
            <person name="Gerhold R.W."/>
            <person name="Richards J.E."/>
            <person name="Wolf T.M."/>
        </authorList>
    </citation>
    <scope>NUCLEOTIDE SEQUENCE</scope>
    <source>
        <strain evidence="1">MNPRO001-30</strain>
        <tissue evidence="1">Meninges</tissue>
    </source>
</reference>
<sequence>MIQDPIVKFRKLSPFQFGDMQLCFVLKQDEGAATLTGQGPIVTVQILTVALGPDRLSKCVQEDNAYFG</sequence>
<evidence type="ECO:0000313" key="2">
    <source>
        <dbReference type="Proteomes" id="UP001196413"/>
    </source>
</evidence>
<dbReference type="AlphaFoldDB" id="A0AAD5MYM3"/>
<organism evidence="1 2">
    <name type="scientific">Parelaphostrongylus tenuis</name>
    <name type="common">Meningeal worm</name>
    <dbReference type="NCBI Taxonomy" id="148309"/>
    <lineage>
        <taxon>Eukaryota</taxon>
        <taxon>Metazoa</taxon>
        <taxon>Ecdysozoa</taxon>
        <taxon>Nematoda</taxon>
        <taxon>Chromadorea</taxon>
        <taxon>Rhabditida</taxon>
        <taxon>Rhabditina</taxon>
        <taxon>Rhabditomorpha</taxon>
        <taxon>Strongyloidea</taxon>
        <taxon>Metastrongylidae</taxon>
        <taxon>Parelaphostrongylus</taxon>
    </lineage>
</organism>
<name>A0AAD5MYM3_PARTN</name>